<dbReference type="SUPFAM" id="SSF51905">
    <property type="entry name" value="FAD/NAD(P)-binding domain"/>
    <property type="match status" value="1"/>
</dbReference>
<evidence type="ECO:0000256" key="14">
    <source>
        <dbReference type="PIRSR" id="PIRSR000350-3"/>
    </source>
</evidence>
<dbReference type="GO" id="GO:0005737">
    <property type="term" value="C:cytoplasm"/>
    <property type="evidence" value="ECO:0007669"/>
    <property type="project" value="UniProtKB-SubCell"/>
</dbReference>
<dbReference type="PANTHER" id="PTHR22912">
    <property type="entry name" value="DISULFIDE OXIDOREDUCTASE"/>
    <property type="match status" value="1"/>
</dbReference>
<evidence type="ECO:0000256" key="9">
    <source>
        <dbReference type="ARBA" id="ARBA00023027"/>
    </source>
</evidence>
<dbReference type="InterPro" id="IPR050151">
    <property type="entry name" value="Class-I_Pyr_Nuc-Dis_Oxidored"/>
</dbReference>
<feature type="binding site" evidence="14">
    <location>
        <position position="272"/>
    </location>
    <ligand>
        <name>NAD(+)</name>
        <dbReference type="ChEBI" id="CHEBI:57540"/>
    </ligand>
</feature>
<dbReference type="AlphaFoldDB" id="A0A974BN18"/>
<keyword evidence="6 16" id="KW-0285">Flavoprotein</keyword>
<evidence type="ECO:0000256" key="8">
    <source>
        <dbReference type="ARBA" id="ARBA00023002"/>
    </source>
</evidence>
<evidence type="ECO:0000256" key="15">
    <source>
        <dbReference type="PIRSR" id="PIRSR000350-4"/>
    </source>
</evidence>
<protein>
    <recommendedName>
        <fullName evidence="4 16">Dihydrolipoyl dehydrogenase</fullName>
        <ecNumber evidence="3 16">1.8.1.4</ecNumber>
    </recommendedName>
</protein>
<feature type="active site" description="Proton acceptor" evidence="13">
    <location>
        <position position="447"/>
    </location>
</feature>
<comment type="miscellaneous">
    <text evidence="16">The active site is a redox-active disulfide bond.</text>
</comment>
<evidence type="ECO:0000256" key="3">
    <source>
        <dbReference type="ARBA" id="ARBA00012608"/>
    </source>
</evidence>
<dbReference type="InterPro" id="IPR023753">
    <property type="entry name" value="FAD/NAD-binding_dom"/>
</dbReference>
<feature type="binding site" evidence="14">
    <location>
        <begin position="145"/>
        <end position="147"/>
    </location>
    <ligand>
        <name>FAD</name>
        <dbReference type="ChEBI" id="CHEBI:57692"/>
    </ligand>
</feature>
<evidence type="ECO:0000313" key="19">
    <source>
        <dbReference type="EMBL" id="NYB75752.1"/>
    </source>
</evidence>
<evidence type="ECO:0000256" key="13">
    <source>
        <dbReference type="PIRSR" id="PIRSR000350-2"/>
    </source>
</evidence>
<dbReference type="GO" id="GO:0004148">
    <property type="term" value="F:dihydrolipoyl dehydrogenase (NADH) activity"/>
    <property type="evidence" value="ECO:0007669"/>
    <property type="project" value="UniProtKB-EC"/>
</dbReference>
<dbReference type="NCBIfam" id="TIGR01350">
    <property type="entry name" value="lipoamide_DH"/>
    <property type="match status" value="1"/>
</dbReference>
<dbReference type="GO" id="GO:0050660">
    <property type="term" value="F:flavin adenine dinucleotide binding"/>
    <property type="evidence" value="ECO:0007669"/>
    <property type="project" value="InterPro"/>
</dbReference>
<dbReference type="PIRSF" id="PIRSF000350">
    <property type="entry name" value="Mercury_reductase_MerA"/>
    <property type="match status" value="1"/>
</dbReference>
<dbReference type="GO" id="GO:0006103">
    <property type="term" value="P:2-oxoglutarate metabolic process"/>
    <property type="evidence" value="ECO:0007669"/>
    <property type="project" value="TreeGrafter"/>
</dbReference>
<dbReference type="FunFam" id="3.30.390.30:FF:000001">
    <property type="entry name" value="Dihydrolipoyl dehydrogenase"/>
    <property type="match status" value="1"/>
</dbReference>
<dbReference type="InterPro" id="IPR012999">
    <property type="entry name" value="Pyr_OxRdtase_I_AS"/>
</dbReference>
<reference evidence="19" key="1">
    <citation type="submission" date="2020-07" db="EMBL/GenBank/DDBJ databases">
        <title>Genomic analysis of a strain of Sedimentibacter Hydroxybenzoicus DSM7310.</title>
        <authorList>
            <person name="Ma S."/>
        </authorList>
    </citation>
    <scope>NUCLEOTIDE SEQUENCE</scope>
    <source>
        <strain evidence="19">DSM 7310</strain>
    </source>
</reference>
<evidence type="ECO:0000313" key="20">
    <source>
        <dbReference type="Proteomes" id="UP000611629"/>
    </source>
</evidence>
<keyword evidence="9 14" id="KW-0520">NAD</keyword>
<evidence type="ECO:0000256" key="11">
    <source>
        <dbReference type="ARBA" id="ARBA00023284"/>
    </source>
</evidence>
<comment type="caution">
    <text evidence="19">The sequence shown here is derived from an EMBL/GenBank/DDBJ whole genome shotgun (WGS) entry which is preliminary data.</text>
</comment>
<feature type="binding site" evidence="14">
    <location>
        <position position="313"/>
    </location>
    <ligand>
        <name>FAD</name>
        <dbReference type="ChEBI" id="CHEBI:57692"/>
    </ligand>
</feature>
<comment type="catalytic activity">
    <reaction evidence="12 16">
        <text>N(6)-[(R)-dihydrolipoyl]-L-lysyl-[protein] + NAD(+) = N(6)-[(R)-lipoyl]-L-lysyl-[protein] + NADH + H(+)</text>
        <dbReference type="Rhea" id="RHEA:15045"/>
        <dbReference type="Rhea" id="RHEA-COMP:10474"/>
        <dbReference type="Rhea" id="RHEA-COMP:10475"/>
        <dbReference type="ChEBI" id="CHEBI:15378"/>
        <dbReference type="ChEBI" id="CHEBI:57540"/>
        <dbReference type="ChEBI" id="CHEBI:57945"/>
        <dbReference type="ChEBI" id="CHEBI:83099"/>
        <dbReference type="ChEBI" id="CHEBI:83100"/>
        <dbReference type="EC" id="1.8.1.4"/>
    </reaction>
</comment>
<dbReference type="EMBL" id="JACBNQ010000028">
    <property type="protein sequence ID" value="NYB75752.1"/>
    <property type="molecule type" value="Genomic_DNA"/>
</dbReference>
<dbReference type="PRINTS" id="PR00411">
    <property type="entry name" value="PNDRDTASEI"/>
</dbReference>
<evidence type="ECO:0000256" key="5">
    <source>
        <dbReference type="ARBA" id="ARBA00022490"/>
    </source>
</evidence>
<feature type="binding site" evidence="14">
    <location>
        <begin position="319"/>
        <end position="322"/>
    </location>
    <ligand>
        <name>FAD</name>
        <dbReference type="ChEBI" id="CHEBI:57692"/>
    </ligand>
</feature>
<dbReference type="Pfam" id="PF02852">
    <property type="entry name" value="Pyr_redox_dim"/>
    <property type="match status" value="1"/>
</dbReference>
<evidence type="ECO:0000256" key="1">
    <source>
        <dbReference type="ARBA" id="ARBA00004496"/>
    </source>
</evidence>
<feature type="disulfide bond" description="Redox-active" evidence="15">
    <location>
        <begin position="43"/>
        <end position="48"/>
    </location>
</feature>
<keyword evidence="14" id="KW-0547">Nucleotide-binding</keyword>
<dbReference type="SUPFAM" id="SSF55424">
    <property type="entry name" value="FAD/NAD-linked reductases, dimerisation (C-terminal) domain"/>
    <property type="match status" value="1"/>
</dbReference>
<dbReference type="InterPro" id="IPR016156">
    <property type="entry name" value="FAD/NAD-linked_Rdtase_dimer_sf"/>
</dbReference>
<dbReference type="Pfam" id="PF07992">
    <property type="entry name" value="Pyr_redox_2"/>
    <property type="match status" value="1"/>
</dbReference>
<dbReference type="RefSeq" id="WP_179239470.1">
    <property type="nucleotide sequence ID" value="NZ_JACBNQ010000028.1"/>
</dbReference>
<evidence type="ECO:0000256" key="12">
    <source>
        <dbReference type="ARBA" id="ARBA00049187"/>
    </source>
</evidence>
<proteinExistence type="inferred from homology"/>
<evidence type="ECO:0000256" key="2">
    <source>
        <dbReference type="ARBA" id="ARBA00007532"/>
    </source>
</evidence>
<dbReference type="InterPro" id="IPR036188">
    <property type="entry name" value="FAD/NAD-bd_sf"/>
</dbReference>
<organism evidence="19 20">
    <name type="scientific">Sedimentibacter hydroxybenzoicus DSM 7310</name>
    <dbReference type="NCBI Taxonomy" id="1123245"/>
    <lineage>
        <taxon>Bacteria</taxon>
        <taxon>Bacillati</taxon>
        <taxon>Bacillota</taxon>
        <taxon>Tissierellia</taxon>
        <taxon>Sedimentibacter</taxon>
    </lineage>
</organism>
<feature type="binding site" evidence="14">
    <location>
        <begin position="182"/>
        <end position="189"/>
    </location>
    <ligand>
        <name>NAD(+)</name>
        <dbReference type="ChEBI" id="CHEBI:57540"/>
    </ligand>
</feature>
<gene>
    <name evidence="19" type="primary">lpdA</name>
    <name evidence="19" type="ORF">HZF24_16505</name>
</gene>
<feature type="domain" description="Pyridine nucleotide-disulphide oxidoreductase dimerisation" evidence="17">
    <location>
        <begin position="348"/>
        <end position="457"/>
    </location>
</feature>
<dbReference type="InterPro" id="IPR001100">
    <property type="entry name" value="Pyr_nuc-diS_OxRdtase"/>
</dbReference>
<evidence type="ECO:0000256" key="7">
    <source>
        <dbReference type="ARBA" id="ARBA00022827"/>
    </source>
</evidence>
<dbReference type="Gene3D" id="3.30.390.30">
    <property type="match status" value="1"/>
</dbReference>
<dbReference type="Gene3D" id="3.50.50.60">
    <property type="entry name" value="FAD/NAD(P)-binding domain"/>
    <property type="match status" value="2"/>
</dbReference>
<sequence>MSANDYKVTVIGGGIGGYVSAIRAAQLGARVALIERADLGGTCLNVGCIPTKVLLHTAELYEELKHADELGLELENKPKVNWQKLQTRRVSIINKLVKGVEMLLKSNNITLIRGEASFLDNKSIKVRLSDGKEEVINSEYFVIATGSEPMIPPIKGSDLEGVIDSTKALCSEKLPEEVVIIGGGVIGIEFASVYSSFGTKVTMIEMMPKLGQSIDSDVAAMLAANMEKSGIQIQTSAKVVGIEKKDGRLCVKYELNGEDKFAYGDNVLISTGRKPVTTGLQTENAKIAVSNRGFINIDSNMKTNVKNIYAVGDVTGKIMLAHVAEEQGIVAVENMLLGSNKTINYDIVPGCLYTKPEVAYVGITEDEAKNRGIDYETGMFPLVNNGKTLITGDVENTFIKVVTDKKYDEIIGISIYGPRATEMISEFSLGINLEVTVDELIETIHPHPTVSEGLKEAVLAVKKQAIHSMKAK</sequence>
<evidence type="ECO:0000256" key="16">
    <source>
        <dbReference type="RuleBase" id="RU003692"/>
    </source>
</evidence>
<evidence type="ECO:0000259" key="17">
    <source>
        <dbReference type="Pfam" id="PF02852"/>
    </source>
</evidence>
<feature type="domain" description="FAD/NAD(P)-binding" evidence="18">
    <location>
        <begin position="6"/>
        <end position="328"/>
    </location>
</feature>
<keyword evidence="7 14" id="KW-0274">FAD</keyword>
<dbReference type="EC" id="1.8.1.4" evidence="3 16"/>
<evidence type="ECO:0000259" key="18">
    <source>
        <dbReference type="Pfam" id="PF07992"/>
    </source>
</evidence>
<dbReference type="InterPro" id="IPR006258">
    <property type="entry name" value="Lipoamide_DH"/>
</dbReference>
<keyword evidence="20" id="KW-1185">Reference proteome</keyword>
<comment type="similarity">
    <text evidence="2 16">Belongs to the class-I pyridine nucleotide-disulfide oxidoreductase family.</text>
</comment>
<feature type="binding site" evidence="14">
    <location>
        <position position="205"/>
    </location>
    <ligand>
        <name>NAD(+)</name>
        <dbReference type="ChEBI" id="CHEBI:57540"/>
    </ligand>
</feature>
<keyword evidence="11 16" id="KW-0676">Redox-active center</keyword>
<dbReference type="PRINTS" id="PR00368">
    <property type="entry name" value="FADPNR"/>
</dbReference>
<comment type="cofactor">
    <cofactor evidence="14 16">
        <name>FAD</name>
        <dbReference type="ChEBI" id="CHEBI:57692"/>
    </cofactor>
    <text evidence="14 16">Binds 1 FAD per subunit.</text>
</comment>
<keyword evidence="8 16" id="KW-0560">Oxidoreductase</keyword>
<comment type="subcellular location">
    <subcellularLocation>
        <location evidence="1">Cytoplasm</location>
    </subcellularLocation>
</comment>
<evidence type="ECO:0000256" key="10">
    <source>
        <dbReference type="ARBA" id="ARBA00023157"/>
    </source>
</evidence>
<evidence type="ECO:0000256" key="4">
    <source>
        <dbReference type="ARBA" id="ARBA00016961"/>
    </source>
</evidence>
<keyword evidence="10" id="KW-1015">Disulfide bond</keyword>
<name>A0A974BN18_SEDHY</name>
<dbReference type="InterPro" id="IPR004099">
    <property type="entry name" value="Pyr_nucl-diS_OxRdtase_dimer"/>
</dbReference>
<dbReference type="PANTHER" id="PTHR22912:SF217">
    <property type="entry name" value="DIHYDROLIPOYL DEHYDROGENASE"/>
    <property type="match status" value="1"/>
</dbReference>
<feature type="binding site" evidence="14">
    <location>
        <position position="52"/>
    </location>
    <ligand>
        <name>FAD</name>
        <dbReference type="ChEBI" id="CHEBI:57692"/>
    </ligand>
</feature>
<dbReference type="Proteomes" id="UP000611629">
    <property type="component" value="Unassembled WGS sequence"/>
</dbReference>
<dbReference type="PROSITE" id="PS00076">
    <property type="entry name" value="PYRIDINE_REDOX_1"/>
    <property type="match status" value="1"/>
</dbReference>
<keyword evidence="5" id="KW-0963">Cytoplasm</keyword>
<accession>A0A974BN18</accession>
<evidence type="ECO:0000256" key="6">
    <source>
        <dbReference type="ARBA" id="ARBA00022630"/>
    </source>
</evidence>